<dbReference type="AlphaFoldDB" id="A0AAD5J090"/>
<dbReference type="CDD" id="cd02869">
    <property type="entry name" value="PseudoU_synth_RluA_like"/>
    <property type="match status" value="1"/>
</dbReference>
<dbReference type="Proteomes" id="UP001064489">
    <property type="component" value="Chromosome 4"/>
</dbReference>
<gene>
    <name evidence="6" type="ORF">LWI28_017728</name>
</gene>
<dbReference type="InterPro" id="IPR020103">
    <property type="entry name" value="PsdUridine_synth_cat_dom_sf"/>
</dbReference>
<dbReference type="GO" id="GO:0000455">
    <property type="term" value="P:enzyme-directed rRNA pseudouridine synthesis"/>
    <property type="evidence" value="ECO:0007669"/>
    <property type="project" value="TreeGrafter"/>
</dbReference>
<keyword evidence="4" id="KW-0413">Isomerase</keyword>
<dbReference type="GO" id="GO:0005739">
    <property type="term" value="C:mitochondrion"/>
    <property type="evidence" value="ECO:0007669"/>
    <property type="project" value="UniProtKB-SubCell"/>
</dbReference>
<evidence type="ECO:0000256" key="4">
    <source>
        <dbReference type="ARBA" id="ARBA00023235"/>
    </source>
</evidence>
<evidence type="ECO:0000259" key="5">
    <source>
        <dbReference type="Pfam" id="PF00849"/>
    </source>
</evidence>
<evidence type="ECO:0000313" key="7">
    <source>
        <dbReference type="Proteomes" id="UP001064489"/>
    </source>
</evidence>
<dbReference type="EMBL" id="JAJSOW010000101">
    <property type="protein sequence ID" value="KAI9181708.1"/>
    <property type="molecule type" value="Genomic_DNA"/>
</dbReference>
<dbReference type="InterPro" id="IPR006145">
    <property type="entry name" value="PsdUridine_synth_RsuA/RluA"/>
</dbReference>
<comment type="subcellular location">
    <subcellularLocation>
        <location evidence="1">Mitochondrion</location>
    </subcellularLocation>
</comment>
<dbReference type="PANTHER" id="PTHR21600">
    <property type="entry name" value="MITOCHONDRIAL RNA PSEUDOURIDINE SYNTHASE"/>
    <property type="match status" value="1"/>
</dbReference>
<dbReference type="GO" id="GO:0003723">
    <property type="term" value="F:RNA binding"/>
    <property type="evidence" value="ECO:0007669"/>
    <property type="project" value="InterPro"/>
</dbReference>
<dbReference type="PANTHER" id="PTHR21600:SF81">
    <property type="entry name" value="21S RRNA PSEUDOURIDINE(2819) SYNTHASE"/>
    <property type="match status" value="1"/>
</dbReference>
<reference evidence="6" key="1">
    <citation type="journal article" date="2022" name="Plant J.">
        <title>Strategies of tolerance reflected in two North American maple genomes.</title>
        <authorList>
            <person name="McEvoy S.L."/>
            <person name="Sezen U.U."/>
            <person name="Trouern-Trend A."/>
            <person name="McMahon S.M."/>
            <person name="Schaberg P.G."/>
            <person name="Yang J."/>
            <person name="Wegrzyn J.L."/>
            <person name="Swenson N.G."/>
        </authorList>
    </citation>
    <scope>NUCLEOTIDE SEQUENCE</scope>
    <source>
        <strain evidence="6">91603</strain>
    </source>
</reference>
<evidence type="ECO:0000313" key="6">
    <source>
        <dbReference type="EMBL" id="KAI9181708.1"/>
    </source>
</evidence>
<evidence type="ECO:0000256" key="2">
    <source>
        <dbReference type="ARBA" id="ARBA00010876"/>
    </source>
</evidence>
<sequence length="539" mass="59636">MTTDMASTVVMTAVVTVVGFRSRTESGPILVESNVAFTAALTAVNDDVAHGLRPTISNPAFLENHKAILYNQNGNLNRILQVPVKYVPGRAARLAVSVSQSHQSHYATKILTNVNDNNDNNKRGKWFTLPPFTSTISGAALGKQLAGVSTGATAEMTAVKWVLRCCPELPRSLIQKLFRLRQVRREFSVIESSDNGGQVQGAKLKRVAAKDSLNSGDRIFLPNTVQELLPKKQDCPCTEEEMNFIQSLEFYKDPVIIAINKPPGMAVQGGIGIKRSLDELAAACLTYDYSESPRLVHRLDRDSSGILVMGRTQLSATVLHSIFREKTFGASKDGLDNEKRILQRRYWALVIGSPRRPKGLISAPLGKVVVDNGKSDRITIVDNAQNMLSQHAITEYRVIGSSSHGYTWLELSPLTGRKHQLRVHCAEVLGTPIVGDYKYGWQAHKKWKEMHSSDLSKGSNEKLFKEKSIPFGLDLENGSISEKQPRLHLHCKEMVLPDVSKALQNVQLSSDCDLSKLESLKLVAPLPLHMQRSWDILNS</sequence>
<protein>
    <recommendedName>
        <fullName evidence="5">Pseudouridine synthase RsuA/RluA-like domain-containing protein</fullName>
    </recommendedName>
</protein>
<organism evidence="6 7">
    <name type="scientific">Acer negundo</name>
    <name type="common">Box elder</name>
    <dbReference type="NCBI Taxonomy" id="4023"/>
    <lineage>
        <taxon>Eukaryota</taxon>
        <taxon>Viridiplantae</taxon>
        <taxon>Streptophyta</taxon>
        <taxon>Embryophyta</taxon>
        <taxon>Tracheophyta</taxon>
        <taxon>Spermatophyta</taxon>
        <taxon>Magnoliopsida</taxon>
        <taxon>eudicotyledons</taxon>
        <taxon>Gunneridae</taxon>
        <taxon>Pentapetalae</taxon>
        <taxon>rosids</taxon>
        <taxon>malvids</taxon>
        <taxon>Sapindales</taxon>
        <taxon>Sapindaceae</taxon>
        <taxon>Hippocastanoideae</taxon>
        <taxon>Acereae</taxon>
        <taxon>Acer</taxon>
    </lineage>
</organism>
<dbReference type="Pfam" id="PF00849">
    <property type="entry name" value="PseudoU_synth_2"/>
    <property type="match status" value="1"/>
</dbReference>
<keyword evidence="7" id="KW-1185">Reference proteome</keyword>
<dbReference type="SUPFAM" id="SSF55120">
    <property type="entry name" value="Pseudouridine synthase"/>
    <property type="match status" value="1"/>
</dbReference>
<dbReference type="InterPro" id="IPR050188">
    <property type="entry name" value="RluA_PseudoU_synthase"/>
</dbReference>
<accession>A0AAD5J090</accession>
<proteinExistence type="inferred from homology"/>
<reference evidence="6" key="2">
    <citation type="submission" date="2023-02" db="EMBL/GenBank/DDBJ databases">
        <authorList>
            <person name="Swenson N.G."/>
            <person name="Wegrzyn J.L."/>
            <person name="Mcevoy S.L."/>
        </authorList>
    </citation>
    <scope>NUCLEOTIDE SEQUENCE</scope>
    <source>
        <strain evidence="6">91603</strain>
        <tissue evidence="6">Leaf</tissue>
    </source>
</reference>
<keyword evidence="3" id="KW-0496">Mitochondrion</keyword>
<feature type="domain" description="Pseudouridine synthase RsuA/RluA-like" evidence="5">
    <location>
        <begin position="256"/>
        <end position="426"/>
    </location>
</feature>
<dbReference type="Gene3D" id="3.30.2350.10">
    <property type="entry name" value="Pseudouridine synthase"/>
    <property type="match status" value="1"/>
</dbReference>
<dbReference type="GO" id="GO:0009982">
    <property type="term" value="F:pseudouridine synthase activity"/>
    <property type="evidence" value="ECO:0007669"/>
    <property type="project" value="InterPro"/>
</dbReference>
<comment type="similarity">
    <text evidence="2">Belongs to the pseudouridine synthase RluA family.</text>
</comment>
<comment type="caution">
    <text evidence="6">The sequence shown here is derived from an EMBL/GenBank/DDBJ whole genome shotgun (WGS) entry which is preliminary data.</text>
</comment>
<name>A0AAD5J090_ACENE</name>
<evidence type="ECO:0000256" key="3">
    <source>
        <dbReference type="ARBA" id="ARBA00023128"/>
    </source>
</evidence>
<evidence type="ECO:0000256" key="1">
    <source>
        <dbReference type="ARBA" id="ARBA00004173"/>
    </source>
</evidence>